<accession>A0A0A2GRD1</accession>
<dbReference type="OrthoDB" id="1451701at2"/>
<keyword evidence="3" id="KW-1185">Reference proteome</keyword>
<dbReference type="EMBL" id="JSAQ01000001">
    <property type="protein sequence ID" value="KGO05787.1"/>
    <property type="molecule type" value="Genomic_DNA"/>
</dbReference>
<name>A0A0A2GRD1_9FLAO</name>
<keyword evidence="1" id="KW-1133">Transmembrane helix</keyword>
<protein>
    <recommendedName>
        <fullName evidence="4">Hydrolase</fullName>
    </recommendedName>
</protein>
<reference evidence="2 3" key="1">
    <citation type="submission" date="2014-10" db="EMBL/GenBank/DDBJ databases">
        <title>Draft genome sequence of the proteorhodopsin-containing marine bacterium Dokdonia donghaensis.</title>
        <authorList>
            <person name="Gomez-Consarnau L."/>
            <person name="Gonzalez J.M."/>
            <person name="Riedel T."/>
            <person name="Jaenicke S."/>
            <person name="Wagner-Doebler I."/>
            <person name="Fuhrman J.A."/>
        </authorList>
    </citation>
    <scope>NUCLEOTIDE SEQUENCE [LARGE SCALE GENOMIC DNA]</scope>
    <source>
        <strain evidence="2 3">DSW-1</strain>
    </source>
</reference>
<dbReference type="KEGG" id="ddo:I597_2073"/>
<gene>
    <name evidence="2" type="ORF">NV36_02295</name>
</gene>
<sequence>MRRNIFLYLFLFAALYIIFQYINSSKGLEYQGRRITKLEQKIAKKDSLYSALEDRLANTEYFTLLGNENTKEYFDNDNLVLEDIKPAIVDGLYAKNTAKGNDLINFVGDGRPFQINRVQVLNHRWIIADFSDGKKWGEILVEYFVNEDGSVDYNRVESLVYPN</sequence>
<dbReference type="AlphaFoldDB" id="A0A0A2GRD1"/>
<evidence type="ECO:0008006" key="4">
    <source>
        <dbReference type="Google" id="ProtNLM"/>
    </source>
</evidence>
<feature type="transmembrane region" description="Helical" evidence="1">
    <location>
        <begin position="6"/>
        <end position="24"/>
    </location>
</feature>
<evidence type="ECO:0000313" key="2">
    <source>
        <dbReference type="EMBL" id="KGO05787.1"/>
    </source>
</evidence>
<comment type="caution">
    <text evidence="2">The sequence shown here is derived from an EMBL/GenBank/DDBJ whole genome shotgun (WGS) entry which is preliminary data.</text>
</comment>
<keyword evidence="1" id="KW-0472">Membrane</keyword>
<keyword evidence="1" id="KW-0812">Transmembrane</keyword>
<organism evidence="2 3">
    <name type="scientific">Dokdonia donghaensis DSW-1</name>
    <dbReference type="NCBI Taxonomy" id="1300343"/>
    <lineage>
        <taxon>Bacteria</taxon>
        <taxon>Pseudomonadati</taxon>
        <taxon>Bacteroidota</taxon>
        <taxon>Flavobacteriia</taxon>
        <taxon>Flavobacteriales</taxon>
        <taxon>Flavobacteriaceae</taxon>
        <taxon>Dokdonia</taxon>
    </lineage>
</organism>
<evidence type="ECO:0000313" key="3">
    <source>
        <dbReference type="Proteomes" id="UP000030140"/>
    </source>
</evidence>
<proteinExistence type="predicted"/>
<dbReference type="Proteomes" id="UP000030140">
    <property type="component" value="Unassembled WGS sequence"/>
</dbReference>
<dbReference type="RefSeq" id="WP_035324819.1">
    <property type="nucleotide sequence ID" value="NZ_CP015125.1"/>
</dbReference>
<dbReference type="PATRIC" id="fig|1300343.5.peg.2087"/>
<evidence type="ECO:0000256" key="1">
    <source>
        <dbReference type="SAM" id="Phobius"/>
    </source>
</evidence>